<feature type="compositionally biased region" description="Basic and acidic residues" evidence="1">
    <location>
        <begin position="16"/>
        <end position="32"/>
    </location>
</feature>
<feature type="region of interest" description="Disordered" evidence="1">
    <location>
        <begin position="1"/>
        <end position="91"/>
    </location>
</feature>
<protein>
    <submittedName>
        <fullName evidence="2">Uncharacterized protein</fullName>
    </submittedName>
</protein>
<feature type="non-terminal residue" evidence="2">
    <location>
        <position position="91"/>
    </location>
</feature>
<sequence length="91" mass="10119">MQADHQGGARARRARRLESQEHREVREAEPHRGRGAGGRSAPGAATVRQAGRRAWPGHAGRPTVSGRPTDRSIWPRNTTRSRPTISRSRRP</sequence>
<organism evidence="2 3">
    <name type="scientific">Trichogramma brassicae</name>
    <dbReference type="NCBI Taxonomy" id="86971"/>
    <lineage>
        <taxon>Eukaryota</taxon>
        <taxon>Metazoa</taxon>
        <taxon>Ecdysozoa</taxon>
        <taxon>Arthropoda</taxon>
        <taxon>Hexapoda</taxon>
        <taxon>Insecta</taxon>
        <taxon>Pterygota</taxon>
        <taxon>Neoptera</taxon>
        <taxon>Endopterygota</taxon>
        <taxon>Hymenoptera</taxon>
        <taxon>Apocrita</taxon>
        <taxon>Proctotrupomorpha</taxon>
        <taxon>Chalcidoidea</taxon>
        <taxon>Trichogrammatidae</taxon>
        <taxon>Trichogramma</taxon>
    </lineage>
</organism>
<evidence type="ECO:0000313" key="3">
    <source>
        <dbReference type="Proteomes" id="UP000479190"/>
    </source>
</evidence>
<dbReference type="AlphaFoldDB" id="A0A6H5J9X0"/>
<evidence type="ECO:0000313" key="2">
    <source>
        <dbReference type="EMBL" id="CAB0044401.1"/>
    </source>
</evidence>
<keyword evidence="3" id="KW-1185">Reference proteome</keyword>
<dbReference type="EMBL" id="CADCXV010001445">
    <property type="protein sequence ID" value="CAB0044401.1"/>
    <property type="molecule type" value="Genomic_DNA"/>
</dbReference>
<feature type="compositionally biased region" description="Low complexity" evidence="1">
    <location>
        <begin position="75"/>
        <end position="91"/>
    </location>
</feature>
<evidence type="ECO:0000256" key="1">
    <source>
        <dbReference type="SAM" id="MobiDB-lite"/>
    </source>
</evidence>
<name>A0A6H5J9X0_9HYME</name>
<gene>
    <name evidence="2" type="ORF">TBRA_LOCUS15989</name>
</gene>
<reference evidence="2 3" key="1">
    <citation type="submission" date="2020-02" db="EMBL/GenBank/DDBJ databases">
        <authorList>
            <person name="Ferguson B K."/>
        </authorList>
    </citation>
    <scope>NUCLEOTIDE SEQUENCE [LARGE SCALE GENOMIC DNA]</scope>
</reference>
<proteinExistence type="predicted"/>
<accession>A0A6H5J9X0</accession>
<dbReference type="Proteomes" id="UP000479190">
    <property type="component" value="Unassembled WGS sequence"/>
</dbReference>